<reference evidence="18" key="1">
    <citation type="submission" date="2025-08" db="UniProtKB">
        <authorList>
            <consortium name="RefSeq"/>
        </authorList>
    </citation>
    <scope>IDENTIFICATION</scope>
    <source>
        <strain evidence="18">MV-25-SWS-2005</strain>
        <tissue evidence="18">Whole body</tissue>
    </source>
</reference>
<name>A0A6I8UX36_DROPS</name>
<dbReference type="PROSITE" id="PS00143">
    <property type="entry name" value="INSULINASE"/>
    <property type="match status" value="1"/>
</dbReference>
<dbReference type="Pfam" id="PF05193">
    <property type="entry name" value="Peptidase_M16_C"/>
    <property type="match status" value="1"/>
</dbReference>
<evidence type="ECO:0000256" key="14">
    <source>
        <dbReference type="RuleBase" id="RU000364"/>
    </source>
</evidence>
<evidence type="ECO:0000256" key="7">
    <source>
        <dbReference type="ARBA" id="ARBA00016352"/>
    </source>
</evidence>
<dbReference type="Pfam" id="PF00106">
    <property type="entry name" value="adh_short"/>
    <property type="match status" value="1"/>
</dbReference>
<dbReference type="PRINTS" id="PR00080">
    <property type="entry name" value="SDRFAMILY"/>
</dbReference>
<dbReference type="InterPro" id="IPR020904">
    <property type="entry name" value="Sc_DH/Rdtase_CS"/>
</dbReference>
<dbReference type="KEGG" id="dpo:6903474"/>
<dbReference type="GO" id="GO:0005759">
    <property type="term" value="C:mitochondrial matrix"/>
    <property type="evidence" value="ECO:0007669"/>
    <property type="project" value="UniProtKB-SubCell"/>
</dbReference>
<dbReference type="Pfam" id="PF00675">
    <property type="entry name" value="Peptidase_M16"/>
    <property type="match status" value="1"/>
</dbReference>
<comment type="catalytic activity">
    <reaction evidence="13 14">
        <text>a primary alcohol + NAD(+) = an aldehyde + NADH + H(+)</text>
        <dbReference type="Rhea" id="RHEA:10736"/>
        <dbReference type="ChEBI" id="CHEBI:15378"/>
        <dbReference type="ChEBI" id="CHEBI:15734"/>
        <dbReference type="ChEBI" id="CHEBI:17478"/>
        <dbReference type="ChEBI" id="CHEBI:57540"/>
        <dbReference type="ChEBI" id="CHEBI:57945"/>
        <dbReference type="EC" id="1.1.1.1"/>
    </reaction>
</comment>
<dbReference type="FunFam" id="3.30.830.10:FF:000014">
    <property type="entry name" value="Mitochondrial-processing peptidase alpha subunit, mitochondrial"/>
    <property type="match status" value="1"/>
</dbReference>
<dbReference type="RefSeq" id="XP_002132353.2">
    <property type="nucleotide sequence ID" value="XM_002132317.3"/>
</dbReference>
<dbReference type="InParanoid" id="A0A6I8UX36"/>
<dbReference type="GO" id="GO:0006066">
    <property type="term" value="P:alcohol metabolic process"/>
    <property type="evidence" value="ECO:0007669"/>
    <property type="project" value="InterPro"/>
</dbReference>
<feature type="domain" description="Peptidase M16 N-terminal" evidence="15">
    <location>
        <begin position="97"/>
        <end position="245"/>
    </location>
</feature>
<protein>
    <recommendedName>
        <fullName evidence="7 14">Alcohol dehydrogenase</fullName>
        <ecNumber evidence="6 14">1.1.1.1</ecNumber>
    </recommendedName>
</protein>
<evidence type="ECO:0000313" key="17">
    <source>
        <dbReference type="Proteomes" id="UP000001819"/>
    </source>
</evidence>
<evidence type="ECO:0000256" key="9">
    <source>
        <dbReference type="ARBA" id="ARBA00023002"/>
    </source>
</evidence>
<comment type="subcellular location">
    <subcellularLocation>
        <location evidence="2">Mitochondrion matrix</location>
    </subcellularLocation>
</comment>
<dbReference type="InterPro" id="IPR002347">
    <property type="entry name" value="SDR_fam"/>
</dbReference>
<dbReference type="GO" id="GO:0004222">
    <property type="term" value="F:metalloendopeptidase activity"/>
    <property type="evidence" value="ECO:0007669"/>
    <property type="project" value="InterPro"/>
</dbReference>
<evidence type="ECO:0000256" key="6">
    <source>
        <dbReference type="ARBA" id="ARBA00013190"/>
    </source>
</evidence>
<dbReference type="Gene3D" id="3.30.830.10">
    <property type="entry name" value="Metalloenzyme, LuxS/M16 peptidase-like"/>
    <property type="match status" value="2"/>
</dbReference>
<comment type="subunit">
    <text evidence="5 14">Homodimer.</text>
</comment>
<evidence type="ECO:0000256" key="11">
    <source>
        <dbReference type="ARBA" id="ARBA00023128"/>
    </source>
</evidence>
<accession>A0A6I8UX36</accession>
<dbReference type="InterPro" id="IPR011249">
    <property type="entry name" value="Metalloenz_LuxS/M16"/>
</dbReference>
<dbReference type="InterPro" id="IPR001431">
    <property type="entry name" value="Pept_M16_Zn_BS"/>
</dbReference>
<comment type="function">
    <text evidence="1">Substrate recognition and binding subunit of the essential mitochondrial processing protease (MPP), which cleaves the mitochondrial sequence off newly imported precursors proteins.</text>
</comment>
<dbReference type="EC" id="1.1.1.1" evidence="6 14"/>
<dbReference type="AlphaFoldDB" id="A0A6I8UX36"/>
<evidence type="ECO:0000256" key="1">
    <source>
        <dbReference type="ARBA" id="ARBA00002123"/>
    </source>
</evidence>
<comment type="similarity">
    <text evidence="4">Belongs to the peptidase M16 family.</text>
</comment>
<evidence type="ECO:0000256" key="8">
    <source>
        <dbReference type="ARBA" id="ARBA00022946"/>
    </source>
</evidence>
<evidence type="ECO:0000256" key="3">
    <source>
        <dbReference type="ARBA" id="ARBA00006484"/>
    </source>
</evidence>
<dbReference type="PRINTS" id="PR01167">
    <property type="entry name" value="INSADHFAMILY"/>
</dbReference>
<keyword evidence="11" id="KW-0496">Mitochondrion</keyword>
<proteinExistence type="inferred from homology"/>
<evidence type="ECO:0000256" key="12">
    <source>
        <dbReference type="ARBA" id="ARBA00049164"/>
    </source>
</evidence>
<evidence type="ECO:0000256" key="4">
    <source>
        <dbReference type="ARBA" id="ARBA00007261"/>
    </source>
</evidence>
<evidence type="ECO:0000256" key="2">
    <source>
        <dbReference type="ARBA" id="ARBA00004305"/>
    </source>
</evidence>
<dbReference type="InterPro" id="IPR011765">
    <property type="entry name" value="Pept_M16_N"/>
</dbReference>
<evidence type="ECO:0000256" key="5">
    <source>
        <dbReference type="ARBA" id="ARBA00011738"/>
    </source>
</evidence>
<evidence type="ECO:0000259" key="16">
    <source>
        <dbReference type="Pfam" id="PF05193"/>
    </source>
</evidence>
<organism evidence="17 18">
    <name type="scientific">Drosophila pseudoobscura pseudoobscura</name>
    <name type="common">Fruit fly</name>
    <dbReference type="NCBI Taxonomy" id="46245"/>
    <lineage>
        <taxon>Eukaryota</taxon>
        <taxon>Metazoa</taxon>
        <taxon>Ecdysozoa</taxon>
        <taxon>Arthropoda</taxon>
        <taxon>Hexapoda</taxon>
        <taxon>Insecta</taxon>
        <taxon>Pterygota</taxon>
        <taxon>Neoptera</taxon>
        <taxon>Endopterygota</taxon>
        <taxon>Diptera</taxon>
        <taxon>Brachycera</taxon>
        <taxon>Muscomorpha</taxon>
        <taxon>Ephydroidea</taxon>
        <taxon>Drosophilidae</taxon>
        <taxon>Drosophila</taxon>
        <taxon>Sophophora</taxon>
    </lineage>
</organism>
<dbReference type="PANTHER" id="PTHR11851">
    <property type="entry name" value="METALLOPROTEASE"/>
    <property type="match status" value="1"/>
</dbReference>
<dbReference type="PROSITE" id="PS00061">
    <property type="entry name" value="ADH_SHORT"/>
    <property type="match status" value="1"/>
</dbReference>
<dbReference type="ExpressionAtlas" id="A0A6I8UX36">
    <property type="expression patterns" value="baseline"/>
</dbReference>
<dbReference type="InterPro" id="IPR050361">
    <property type="entry name" value="MPP/UQCRC_Complex"/>
</dbReference>
<dbReference type="InterPro" id="IPR002425">
    <property type="entry name" value="ADH_Drosophila-type"/>
</dbReference>
<dbReference type="CDD" id="cd05323">
    <property type="entry name" value="ADH_SDR_c_like"/>
    <property type="match status" value="1"/>
</dbReference>
<evidence type="ECO:0000313" key="18">
    <source>
        <dbReference type="RefSeq" id="XP_002132353.2"/>
    </source>
</evidence>
<dbReference type="GO" id="GO:0046872">
    <property type="term" value="F:metal ion binding"/>
    <property type="evidence" value="ECO:0007669"/>
    <property type="project" value="InterPro"/>
</dbReference>
<dbReference type="Gene3D" id="3.40.50.720">
    <property type="entry name" value="NAD(P)-binding Rossmann-like Domain"/>
    <property type="match status" value="1"/>
</dbReference>
<dbReference type="PRINTS" id="PR01168">
    <property type="entry name" value="ALCDHDRGNASE"/>
</dbReference>
<evidence type="ECO:0000256" key="10">
    <source>
        <dbReference type="ARBA" id="ARBA00023027"/>
    </source>
</evidence>
<dbReference type="Proteomes" id="UP000001819">
    <property type="component" value="Chromosome 4"/>
</dbReference>
<feature type="domain" description="Peptidase M16 C-terminal" evidence="16">
    <location>
        <begin position="251"/>
        <end position="455"/>
    </location>
</feature>
<comment type="similarity">
    <text evidence="3">Belongs to the short-chain dehydrogenases/reductases (SDR) family.</text>
</comment>
<dbReference type="SUPFAM" id="SSF63411">
    <property type="entry name" value="LuxS/MPP-like metallohydrolase"/>
    <property type="match status" value="2"/>
</dbReference>
<dbReference type="GO" id="GO:0006627">
    <property type="term" value="P:protein processing involved in protein targeting to mitochondrion"/>
    <property type="evidence" value="ECO:0007669"/>
    <property type="project" value="TreeGrafter"/>
</dbReference>
<keyword evidence="9" id="KW-0560">Oxidoreductase</keyword>
<comment type="catalytic activity">
    <reaction evidence="12 14">
        <text>a secondary alcohol + NAD(+) = a ketone + NADH + H(+)</text>
        <dbReference type="Rhea" id="RHEA:10740"/>
        <dbReference type="ChEBI" id="CHEBI:15378"/>
        <dbReference type="ChEBI" id="CHEBI:17087"/>
        <dbReference type="ChEBI" id="CHEBI:35681"/>
        <dbReference type="ChEBI" id="CHEBI:57540"/>
        <dbReference type="ChEBI" id="CHEBI:57945"/>
        <dbReference type="EC" id="1.1.1.1"/>
    </reaction>
</comment>
<dbReference type="InterPro" id="IPR007863">
    <property type="entry name" value="Peptidase_M16_C"/>
</dbReference>
<dbReference type="SUPFAM" id="SSF51735">
    <property type="entry name" value="NAD(P)-binding Rossmann-fold domains"/>
    <property type="match status" value="1"/>
</dbReference>
<dbReference type="GO" id="GO:0004022">
    <property type="term" value="F:alcohol dehydrogenase (NAD+) activity"/>
    <property type="evidence" value="ECO:0007669"/>
    <property type="project" value="UniProtKB-EC"/>
</dbReference>
<evidence type="ECO:0000259" key="15">
    <source>
        <dbReference type="Pfam" id="PF00675"/>
    </source>
</evidence>
<keyword evidence="10 14" id="KW-0520">NAD</keyword>
<gene>
    <name evidence="18" type="primary">LOC6903474</name>
</gene>
<keyword evidence="17" id="KW-1185">Reference proteome</keyword>
<dbReference type="PANTHER" id="PTHR11851:SF49">
    <property type="entry name" value="MITOCHONDRIAL-PROCESSING PEPTIDASE SUBUNIT ALPHA"/>
    <property type="match status" value="1"/>
</dbReference>
<keyword evidence="8" id="KW-0809">Transit peptide</keyword>
<sequence length="820" mass="89406">MNRRGIGMLKTLKSTCRTFPCRFATKVSKIGSGTGIGRIPSGVRGKDGLSRVNMPSIVTHLPRLKEPLPNVPEAEYAAPMAESAATRVTTLENGLRIASEPRCGQFCTVGLVISSGPRYEAAYPGGVSHFLEKLAFNSTANFPNRDAIRKELEENGGICDCQTSRDTLIYAASIDSRAIDSATRLLADVTLRPTISEQEVNLAARAVNFELETLRMRPDQEPILMDMIHAAAYGDNTLGLPKLCPPETLESIDRAVLMKYLKHHHSPSRMVFAGVGVDHDELVEHVRKYFVEEKPIWESEPESSVGPKQVDTSIAHYTGGIVKEQCEIPFYAAAALPELAHVVLGFEGCAHQDPDYVPLCVLNIMMGGGSSFSRGSGGHGKGMNSRLYTKVLNRYDWVHSATAHNHAYTDSGLFCIHGSAPPQHLNDMVEVIVRELLGMAAEPGREDLMRSKIQLQSMLLMNLESRAVVFEDVGRQVLASGHRKRPENFIEEIEKVSAADIQRVATRLLSSPPSLAARGDITGLPEMGQVTSALAGAGRTGLGRRLSPFSSDQHFCKSTKSNESEGLCLTDKNVVFVAGLGGIGMDTSRELVKRDLKNLVILDRIENPEAICELKELNPKVKVSFYPYDVTVPLKETTKLLKTVFAKIKTVDVLINGAGILDDHQIERTVAVNYTGLVNTTTAIMEFWDKRECGPGGIICNIGSVTGFNAIYQVPVYSGTKAGVVNFTSSLAKLAPITGVTAYTVNPGITKTTLVNKFNSWLDVEPEVAKKLLGPPNQTSQQCAANFVKAIELNQNGAIWKLDLGTLEPIKWTKHWDSGI</sequence>
<dbReference type="InterPro" id="IPR036291">
    <property type="entry name" value="NAD(P)-bd_dom_sf"/>
</dbReference>
<evidence type="ECO:0000256" key="13">
    <source>
        <dbReference type="ARBA" id="ARBA00049243"/>
    </source>
</evidence>